<dbReference type="Proteomes" id="UP000039865">
    <property type="component" value="Unassembled WGS sequence"/>
</dbReference>
<evidence type="ECO:0000259" key="7">
    <source>
        <dbReference type="Pfam" id="PF02687"/>
    </source>
</evidence>
<keyword evidence="5 6" id="KW-0472">Membrane</keyword>
<comment type="subcellular location">
    <subcellularLocation>
        <location evidence="1">Cell membrane</location>
        <topology evidence="1">Multi-pass membrane protein</topology>
    </subcellularLocation>
</comment>
<dbReference type="InParanoid" id="A0A078ACB1"/>
<reference evidence="8 9" key="1">
    <citation type="submission" date="2014-06" db="EMBL/GenBank/DDBJ databases">
        <authorList>
            <person name="Swart Estienne"/>
        </authorList>
    </citation>
    <scope>NUCLEOTIDE SEQUENCE [LARGE SCALE GENOMIC DNA]</scope>
    <source>
        <strain evidence="8 9">130c</strain>
    </source>
</reference>
<evidence type="ECO:0000256" key="5">
    <source>
        <dbReference type="ARBA" id="ARBA00023136"/>
    </source>
</evidence>
<evidence type="ECO:0000256" key="4">
    <source>
        <dbReference type="ARBA" id="ARBA00022989"/>
    </source>
</evidence>
<evidence type="ECO:0000256" key="3">
    <source>
        <dbReference type="ARBA" id="ARBA00022692"/>
    </source>
</evidence>
<feature type="transmembrane region" description="Helical" evidence="6">
    <location>
        <begin position="1154"/>
        <end position="1176"/>
    </location>
</feature>
<organism evidence="8 9">
    <name type="scientific">Stylonychia lemnae</name>
    <name type="common">Ciliate</name>
    <dbReference type="NCBI Taxonomy" id="5949"/>
    <lineage>
        <taxon>Eukaryota</taxon>
        <taxon>Sar</taxon>
        <taxon>Alveolata</taxon>
        <taxon>Ciliophora</taxon>
        <taxon>Intramacronucleata</taxon>
        <taxon>Spirotrichea</taxon>
        <taxon>Stichotrichia</taxon>
        <taxon>Sporadotrichida</taxon>
        <taxon>Oxytrichidae</taxon>
        <taxon>Stylonychinae</taxon>
        <taxon>Stylonychia</taxon>
    </lineage>
</organism>
<feature type="transmembrane region" description="Helical" evidence="6">
    <location>
        <begin position="490"/>
        <end position="510"/>
    </location>
</feature>
<feature type="transmembrane region" description="Helical" evidence="6">
    <location>
        <begin position="1088"/>
        <end position="1112"/>
    </location>
</feature>
<feature type="domain" description="ABC3 transporter permease C-terminal" evidence="7">
    <location>
        <begin position="1097"/>
        <end position="1224"/>
    </location>
</feature>
<accession>A0A078ACB1</accession>
<evidence type="ECO:0000256" key="6">
    <source>
        <dbReference type="SAM" id="Phobius"/>
    </source>
</evidence>
<evidence type="ECO:0000313" key="8">
    <source>
        <dbReference type="EMBL" id="CDW78453.1"/>
    </source>
</evidence>
<dbReference type="PANTHER" id="PTHR32522:SF5">
    <property type="entry name" value="ABC3 TRANSPORTER PERMEASE PROTEIN DOMAIN-CONTAINING PROTEIN"/>
    <property type="match status" value="1"/>
</dbReference>
<keyword evidence="2" id="KW-1003">Cell membrane</keyword>
<feature type="transmembrane region" description="Helical" evidence="6">
    <location>
        <begin position="531"/>
        <end position="548"/>
    </location>
</feature>
<feature type="domain" description="ABC3 transporter permease C-terminal" evidence="7">
    <location>
        <begin position="493"/>
        <end position="608"/>
    </location>
</feature>
<dbReference type="Pfam" id="PF02687">
    <property type="entry name" value="FtsX"/>
    <property type="match status" value="2"/>
</dbReference>
<feature type="transmembrane region" description="Helical" evidence="6">
    <location>
        <begin position="640"/>
        <end position="660"/>
    </location>
</feature>
<evidence type="ECO:0000256" key="2">
    <source>
        <dbReference type="ARBA" id="ARBA00022475"/>
    </source>
</evidence>
<gene>
    <name evidence="8" type="primary">Contig3843.g4112</name>
    <name evidence="8" type="ORF">STYLEM_7430</name>
</gene>
<dbReference type="PANTHER" id="PTHR32522">
    <property type="match status" value="1"/>
</dbReference>
<keyword evidence="3 6" id="KW-0812">Transmembrane</keyword>
<dbReference type="GO" id="GO:0005886">
    <property type="term" value="C:plasma membrane"/>
    <property type="evidence" value="ECO:0007669"/>
    <property type="project" value="UniProtKB-SubCell"/>
</dbReference>
<name>A0A078ACB1_STYLE</name>
<dbReference type="OrthoDB" id="312032at2759"/>
<evidence type="ECO:0000313" key="9">
    <source>
        <dbReference type="Proteomes" id="UP000039865"/>
    </source>
</evidence>
<feature type="transmembrane region" description="Helical" evidence="6">
    <location>
        <begin position="57"/>
        <end position="79"/>
    </location>
</feature>
<keyword evidence="9" id="KW-1185">Reference proteome</keyword>
<feature type="transmembrane region" description="Helical" evidence="6">
    <location>
        <begin position="554"/>
        <end position="572"/>
    </location>
</feature>
<feature type="transmembrane region" description="Helical" evidence="6">
    <location>
        <begin position="672"/>
        <end position="695"/>
    </location>
</feature>
<sequence length="1235" mass="142441">MGSIHHLPSYERRNKNQLLLNKKIQSQFQIKLIKISHPTAFDYVLSDLRKKQKQFKIGVMTIFLVVGFVTFLDSLVQLAPAVFMMTSQASSGDFDLKLSIRDRSEQMILKNGNFFTQDIDQFNYRWVNESQGNLPSYVPKSFSMPFINYTDIKQKLQDSQEYAGSFPRWMALCTAINPNDHQHHTSAFTIIADTKLERDIGVAFGFPSTILKQDEVIVNEDILKLMGLNVGEQIELNFDLFQIASLDFTKLKRLVFDYELINSTLSQGQNIMEYLGLDPTVKIIPSEYFSDRMIKSIMKRLQNEEDLNQIGRIELGIFKKIQKQNELYIYEILEIILQNINQKDFVLKKNYTIKQSVDQTYGKWPTTIGNALMIDSNYLLGDMSLMMKKNIEQFFITNNYDQEIYEILMEQINSSIQKQFSSIKIEEYALNVIVQIKNRKNKYFGPPQEFQRIVNDIAKFLSLNSNITVSTPIFDSMGTMRMITSLLENFMFMVMFFLCLISFILIYSLTQSDVEERTYEFAMLRTMGLRNQNLLVLLSIQAVLYSIPGLVLGFIINFICQNGAQVVLFIFAEYSSDITMQTRTILMGLFLGIVLPFISNIIPMKQALGNSLRNALDQFRGNADDFEVQMIRLEHYGFSISQFLIAITLMFCGAITFYYIPRAFLHQDMKTFSFLINLLLILLIMGLITLAQVLVPKLENMFLNIIIFFRPTEGKLKTIIQKNLKSHATRNLKTSMMFTLTLSFLVFTNANFQQIHYFLVSVAQIIVGSDLSVTKILLEGHNESLLDEFKLREFIEENMASKGGLVESYTFQTMQIEKLTEIKGMNPILANMKHPGMTRKLSKARIYSLERNALDTLDLSYFFPTEYVDDPLNVGKHYKAKEIMEMFYDINDASKIVQQYDPRDIIVGDVNNSTVIDSSIYNFISSEGLRGMLYENVGEHNILCLGDDNPGKIGDIFMHEEPVNCAVKARYRVMLAASKMPGYITYTGYAHARHMTNFQIMSLPQLRQLVDHIFQIYPKRGEAFRQKLLDMPKFSYDLPKNRLFMKLISNTTRFQRSIFKNNLLNFIKDETLLVFDRQSFLENIDQRLILLDIFNAAISIICFTLGMFQLIVSISANIRDSMWELGVLRAMGMNKKEILRITMYESAVNNLSSIVLGFIIGFIIACCLMSQFMLMLEMPFRFIVRIINLNQSQQLPSKMYIFLAVLSIITMMVGTYIGSRSLNKKQIASVLKGIQ</sequence>
<feature type="transmembrane region" description="Helical" evidence="6">
    <location>
        <begin position="1197"/>
        <end position="1217"/>
    </location>
</feature>
<proteinExistence type="predicted"/>
<evidence type="ECO:0000256" key="1">
    <source>
        <dbReference type="ARBA" id="ARBA00004651"/>
    </source>
</evidence>
<dbReference type="EMBL" id="CCKQ01007107">
    <property type="protein sequence ID" value="CDW78453.1"/>
    <property type="molecule type" value="Genomic_DNA"/>
</dbReference>
<feature type="transmembrane region" description="Helical" evidence="6">
    <location>
        <begin position="584"/>
        <end position="602"/>
    </location>
</feature>
<dbReference type="InterPro" id="IPR003838">
    <property type="entry name" value="ABC3_permease_C"/>
</dbReference>
<protein>
    <submittedName>
        <fullName evidence="8">Family protein</fullName>
    </submittedName>
</protein>
<keyword evidence="4 6" id="KW-1133">Transmembrane helix</keyword>
<dbReference type="OMA" id="LMIGDIE"/>
<dbReference type="AlphaFoldDB" id="A0A078ACB1"/>